<dbReference type="CDD" id="cd16098">
    <property type="entry name" value="FliS"/>
    <property type="match status" value="1"/>
</dbReference>
<dbReference type="PANTHER" id="PTHR34773">
    <property type="entry name" value="FLAGELLAR SECRETION CHAPERONE FLIS"/>
    <property type="match status" value="1"/>
</dbReference>
<proteinExistence type="inferred from homology"/>
<evidence type="ECO:0000256" key="2">
    <source>
        <dbReference type="ARBA" id="ARBA00008787"/>
    </source>
</evidence>
<name>A0A1Y1SG61_9GAMM</name>
<accession>A0A1Y1SG61</accession>
<dbReference type="Gene3D" id="1.20.120.340">
    <property type="entry name" value="Flagellar protein FliS"/>
    <property type="match status" value="1"/>
</dbReference>
<keyword evidence="7" id="KW-0282">Flagellum</keyword>
<dbReference type="AlphaFoldDB" id="A0A1Y1SG61"/>
<dbReference type="OrthoDB" id="9792010at2"/>
<comment type="caution">
    <text evidence="7">The sequence shown here is derived from an EMBL/GenBank/DDBJ whole genome shotgun (WGS) entry which is preliminary data.</text>
</comment>
<dbReference type="InterPro" id="IPR036584">
    <property type="entry name" value="FliS_sf"/>
</dbReference>
<dbReference type="SUPFAM" id="SSF101116">
    <property type="entry name" value="Flagellar export chaperone FliS"/>
    <property type="match status" value="1"/>
</dbReference>
<keyword evidence="4 6" id="KW-1005">Bacterial flagellum biogenesis</keyword>
<dbReference type="Pfam" id="PF02561">
    <property type="entry name" value="FliS"/>
    <property type="match status" value="1"/>
</dbReference>
<dbReference type="RefSeq" id="WP_083559269.1">
    <property type="nucleotide sequence ID" value="NZ_AQQV01000001.1"/>
</dbReference>
<reference evidence="7 8" key="1">
    <citation type="submission" date="2013-04" db="EMBL/GenBank/DDBJ databases">
        <title>Oceanococcus atlanticus 22II-S10r2 Genome Sequencing.</title>
        <authorList>
            <person name="Lai Q."/>
            <person name="Li G."/>
            <person name="Shao Z."/>
        </authorList>
    </citation>
    <scope>NUCLEOTIDE SEQUENCE [LARGE SCALE GENOMIC DNA]</scope>
    <source>
        <strain evidence="7 8">22II-S10r2</strain>
    </source>
</reference>
<evidence type="ECO:0000313" key="8">
    <source>
        <dbReference type="Proteomes" id="UP000192342"/>
    </source>
</evidence>
<dbReference type="Proteomes" id="UP000192342">
    <property type="component" value="Unassembled WGS sequence"/>
</dbReference>
<evidence type="ECO:0000256" key="6">
    <source>
        <dbReference type="PIRNR" id="PIRNR039090"/>
    </source>
</evidence>
<gene>
    <name evidence="7" type="ORF">ATO7_02170</name>
</gene>
<organism evidence="7 8">
    <name type="scientific">Oceanococcus atlanticus</name>
    <dbReference type="NCBI Taxonomy" id="1317117"/>
    <lineage>
        <taxon>Bacteria</taxon>
        <taxon>Pseudomonadati</taxon>
        <taxon>Pseudomonadota</taxon>
        <taxon>Gammaproteobacteria</taxon>
        <taxon>Chromatiales</taxon>
        <taxon>Oceanococcaceae</taxon>
        <taxon>Oceanococcus</taxon>
    </lineage>
</organism>
<keyword evidence="7" id="KW-0969">Cilium</keyword>
<dbReference type="InterPro" id="IPR003713">
    <property type="entry name" value="FliS"/>
</dbReference>
<dbReference type="GO" id="GO:0071973">
    <property type="term" value="P:bacterial-type flagellum-dependent cell motility"/>
    <property type="evidence" value="ECO:0007669"/>
    <property type="project" value="TreeGrafter"/>
</dbReference>
<keyword evidence="7" id="KW-0966">Cell projection</keyword>
<keyword evidence="8" id="KW-1185">Reference proteome</keyword>
<dbReference type="GO" id="GO:0005829">
    <property type="term" value="C:cytosol"/>
    <property type="evidence" value="ECO:0007669"/>
    <property type="project" value="UniProtKB-SubCell"/>
</dbReference>
<evidence type="ECO:0000313" key="7">
    <source>
        <dbReference type="EMBL" id="ORE88643.1"/>
    </source>
</evidence>
<comment type="subcellular location">
    <subcellularLocation>
        <location evidence="1 6">Cytoplasm</location>
        <location evidence="1 6">Cytosol</location>
    </subcellularLocation>
</comment>
<keyword evidence="5" id="KW-0143">Chaperone</keyword>
<protein>
    <recommendedName>
        <fullName evidence="6">Flagellar secretion chaperone FliS</fullName>
    </recommendedName>
</protein>
<dbReference type="NCBIfam" id="TIGR00208">
    <property type="entry name" value="fliS"/>
    <property type="match status" value="1"/>
</dbReference>
<evidence type="ECO:0000256" key="3">
    <source>
        <dbReference type="ARBA" id="ARBA00022490"/>
    </source>
</evidence>
<evidence type="ECO:0000256" key="4">
    <source>
        <dbReference type="ARBA" id="ARBA00022795"/>
    </source>
</evidence>
<dbReference type="STRING" id="1317117.ATO7_02170"/>
<dbReference type="EMBL" id="AQQV01000001">
    <property type="protein sequence ID" value="ORE88643.1"/>
    <property type="molecule type" value="Genomic_DNA"/>
</dbReference>
<evidence type="ECO:0000256" key="5">
    <source>
        <dbReference type="ARBA" id="ARBA00023186"/>
    </source>
</evidence>
<dbReference type="PANTHER" id="PTHR34773:SF1">
    <property type="entry name" value="FLAGELLAR SECRETION CHAPERONE FLIS"/>
    <property type="match status" value="1"/>
</dbReference>
<evidence type="ECO:0000256" key="1">
    <source>
        <dbReference type="ARBA" id="ARBA00004514"/>
    </source>
</evidence>
<keyword evidence="3 6" id="KW-0963">Cytoplasm</keyword>
<sequence>MYAGSHAYASNQYNTVAVDSGVASADAHGLIRMLMAGAIERAGAARVALINKDAELAGRKIGATAAIVSELRGCLDHTNGGPIATQLDALYDYALRRLMHANRHRDQDALLEVMDLMSQLHSAWVDMQ</sequence>
<comment type="similarity">
    <text evidence="2 6">Belongs to the FliS family.</text>
</comment>
<dbReference type="PIRSF" id="PIRSF039090">
    <property type="entry name" value="Flis"/>
    <property type="match status" value="1"/>
</dbReference>
<dbReference type="GO" id="GO:0044780">
    <property type="term" value="P:bacterial-type flagellum assembly"/>
    <property type="evidence" value="ECO:0007669"/>
    <property type="project" value="InterPro"/>
</dbReference>